<dbReference type="KEGG" id="tva:4772873"/>
<feature type="compositionally biased region" description="Basic and acidic residues" evidence="4">
    <location>
        <begin position="1189"/>
        <end position="1200"/>
    </location>
</feature>
<name>A2DXP5_TRIV3</name>
<feature type="compositionally biased region" description="Basic and acidic residues" evidence="4">
    <location>
        <begin position="948"/>
        <end position="965"/>
    </location>
</feature>
<feature type="region of interest" description="Disordered" evidence="4">
    <location>
        <begin position="1043"/>
        <end position="1064"/>
    </location>
</feature>
<dbReference type="Gene3D" id="2.130.10.10">
    <property type="entry name" value="YVTN repeat-like/Quinoprotein amine dehydrogenase"/>
    <property type="match status" value="2"/>
</dbReference>
<organism evidence="5 6">
    <name type="scientific">Trichomonas vaginalis (strain ATCC PRA-98 / G3)</name>
    <dbReference type="NCBI Taxonomy" id="412133"/>
    <lineage>
        <taxon>Eukaryota</taxon>
        <taxon>Metamonada</taxon>
        <taxon>Parabasalia</taxon>
        <taxon>Trichomonadida</taxon>
        <taxon>Trichomonadidae</taxon>
        <taxon>Trichomonas</taxon>
    </lineage>
</organism>
<feature type="compositionally biased region" description="Basic and acidic residues" evidence="4">
    <location>
        <begin position="1240"/>
        <end position="1260"/>
    </location>
</feature>
<dbReference type="PANTHER" id="PTHR44090:SF1">
    <property type="entry name" value="SUPERKILLER COMPLEX PROTEIN 8"/>
    <property type="match status" value="1"/>
</dbReference>
<dbReference type="PANTHER" id="PTHR44090">
    <property type="entry name" value="WD REPEAT-CONTAINING PROTEIN 61"/>
    <property type="match status" value="1"/>
</dbReference>
<dbReference type="InterPro" id="IPR036322">
    <property type="entry name" value="WD40_repeat_dom_sf"/>
</dbReference>
<dbReference type="InterPro" id="IPR015943">
    <property type="entry name" value="WD40/YVTN_repeat-like_dom_sf"/>
</dbReference>
<dbReference type="InterPro" id="IPR001680">
    <property type="entry name" value="WD40_rpt"/>
</dbReference>
<proteinExistence type="predicted"/>
<evidence type="ECO:0000256" key="3">
    <source>
        <dbReference type="PROSITE-ProRule" id="PRU00221"/>
    </source>
</evidence>
<feature type="compositionally biased region" description="Basic and acidic residues" evidence="4">
    <location>
        <begin position="1213"/>
        <end position="1230"/>
    </location>
</feature>
<feature type="compositionally biased region" description="Basic residues" evidence="4">
    <location>
        <begin position="1018"/>
        <end position="1027"/>
    </location>
</feature>
<dbReference type="EMBL" id="DS113264">
    <property type="protein sequence ID" value="EAY14874.1"/>
    <property type="molecule type" value="Genomic_DNA"/>
</dbReference>
<accession>A2DXP5</accession>
<evidence type="ECO:0000313" key="6">
    <source>
        <dbReference type="Proteomes" id="UP000001542"/>
    </source>
</evidence>
<keyword evidence="6" id="KW-1185">Reference proteome</keyword>
<feature type="region of interest" description="Disordered" evidence="4">
    <location>
        <begin position="1080"/>
        <end position="1138"/>
    </location>
</feature>
<reference evidence="5" key="1">
    <citation type="submission" date="2006-10" db="EMBL/GenBank/DDBJ databases">
        <authorList>
            <person name="Amadeo P."/>
            <person name="Zhao Q."/>
            <person name="Wortman J."/>
            <person name="Fraser-Liggett C."/>
            <person name="Carlton J."/>
        </authorList>
    </citation>
    <scope>NUCLEOTIDE SEQUENCE</scope>
    <source>
        <strain evidence="5">G3</strain>
    </source>
</reference>
<dbReference type="STRING" id="5722.A2DXP5"/>
<dbReference type="PROSITE" id="PS50082">
    <property type="entry name" value="WD_REPEATS_2"/>
    <property type="match status" value="1"/>
</dbReference>
<evidence type="ECO:0000256" key="1">
    <source>
        <dbReference type="ARBA" id="ARBA00022574"/>
    </source>
</evidence>
<dbReference type="PROSITE" id="PS00678">
    <property type="entry name" value="WD_REPEATS_1"/>
    <property type="match status" value="1"/>
</dbReference>
<feature type="region of interest" description="Disordered" evidence="4">
    <location>
        <begin position="948"/>
        <end position="1027"/>
    </location>
</feature>
<feature type="region of interest" description="Disordered" evidence="4">
    <location>
        <begin position="759"/>
        <end position="795"/>
    </location>
</feature>
<feature type="compositionally biased region" description="Acidic residues" evidence="4">
    <location>
        <begin position="989"/>
        <end position="1008"/>
    </location>
</feature>
<dbReference type="Proteomes" id="UP000001542">
    <property type="component" value="Unassembled WGS sequence"/>
</dbReference>
<feature type="repeat" description="WD" evidence="3">
    <location>
        <begin position="206"/>
        <end position="230"/>
    </location>
</feature>
<dbReference type="OrthoDB" id="10613736at2759"/>
<evidence type="ECO:0000256" key="4">
    <source>
        <dbReference type="SAM" id="MobiDB-lite"/>
    </source>
</evidence>
<dbReference type="RefSeq" id="XP_001327097.1">
    <property type="nucleotide sequence ID" value="XM_001327062.1"/>
</dbReference>
<evidence type="ECO:0000256" key="2">
    <source>
        <dbReference type="ARBA" id="ARBA00022737"/>
    </source>
</evidence>
<dbReference type="SMART" id="SM00320">
    <property type="entry name" value="WD40"/>
    <property type="match status" value="5"/>
</dbReference>
<keyword evidence="1 3" id="KW-0853">WD repeat</keyword>
<keyword evidence="2" id="KW-0677">Repeat</keyword>
<protein>
    <submittedName>
        <fullName evidence="5">Uncharacterized protein</fullName>
    </submittedName>
</protein>
<evidence type="ECO:0000313" key="5">
    <source>
        <dbReference type="EMBL" id="EAY14874.1"/>
    </source>
</evidence>
<dbReference type="VEuPathDB" id="TrichDB:TVAGG3_0047520"/>
<feature type="compositionally biased region" description="Basic residues" evidence="4">
    <location>
        <begin position="768"/>
        <end position="780"/>
    </location>
</feature>
<dbReference type="GO" id="GO:0016593">
    <property type="term" value="C:Cdc73/Paf1 complex"/>
    <property type="evidence" value="ECO:0000318"/>
    <property type="project" value="GO_Central"/>
</dbReference>
<feature type="region of interest" description="Disordered" evidence="4">
    <location>
        <begin position="1160"/>
        <end position="1322"/>
    </location>
</feature>
<reference evidence="5" key="2">
    <citation type="journal article" date="2007" name="Science">
        <title>Draft genome sequence of the sexually transmitted pathogen Trichomonas vaginalis.</title>
        <authorList>
            <person name="Carlton J.M."/>
            <person name="Hirt R.P."/>
            <person name="Silva J.C."/>
            <person name="Delcher A.L."/>
            <person name="Schatz M."/>
            <person name="Zhao Q."/>
            <person name="Wortman J.R."/>
            <person name="Bidwell S.L."/>
            <person name="Alsmark U.C.M."/>
            <person name="Besteiro S."/>
            <person name="Sicheritz-Ponten T."/>
            <person name="Noel C.J."/>
            <person name="Dacks J.B."/>
            <person name="Foster P.G."/>
            <person name="Simillion C."/>
            <person name="Van de Peer Y."/>
            <person name="Miranda-Saavedra D."/>
            <person name="Barton G.J."/>
            <person name="Westrop G.D."/>
            <person name="Mueller S."/>
            <person name="Dessi D."/>
            <person name="Fiori P.L."/>
            <person name="Ren Q."/>
            <person name="Paulsen I."/>
            <person name="Zhang H."/>
            <person name="Bastida-Corcuera F.D."/>
            <person name="Simoes-Barbosa A."/>
            <person name="Brown M.T."/>
            <person name="Hayes R.D."/>
            <person name="Mukherjee M."/>
            <person name="Okumura C.Y."/>
            <person name="Schneider R."/>
            <person name="Smith A.J."/>
            <person name="Vanacova S."/>
            <person name="Villalvazo M."/>
            <person name="Haas B.J."/>
            <person name="Pertea M."/>
            <person name="Feldblyum T.V."/>
            <person name="Utterback T.R."/>
            <person name="Shu C.L."/>
            <person name="Osoegawa K."/>
            <person name="de Jong P.J."/>
            <person name="Hrdy I."/>
            <person name="Horvathova L."/>
            <person name="Zubacova Z."/>
            <person name="Dolezal P."/>
            <person name="Malik S.B."/>
            <person name="Logsdon J.M. Jr."/>
            <person name="Henze K."/>
            <person name="Gupta A."/>
            <person name="Wang C.C."/>
            <person name="Dunne R.L."/>
            <person name="Upcroft J.A."/>
            <person name="Upcroft P."/>
            <person name="White O."/>
            <person name="Salzberg S.L."/>
            <person name="Tang P."/>
            <person name="Chiu C.-H."/>
            <person name="Lee Y.-S."/>
            <person name="Embley T.M."/>
            <person name="Coombs G.H."/>
            <person name="Mottram J.C."/>
            <person name="Tachezy J."/>
            <person name="Fraser-Liggett C.M."/>
            <person name="Johnson P.J."/>
        </authorList>
    </citation>
    <scope>NUCLEOTIDE SEQUENCE [LARGE SCALE GENOMIC DNA]</scope>
    <source>
        <strain evidence="5">G3</strain>
    </source>
</reference>
<dbReference type="SUPFAM" id="SSF50978">
    <property type="entry name" value="WD40 repeat-like"/>
    <property type="match status" value="2"/>
</dbReference>
<gene>
    <name evidence="5" type="ORF">TVAG_411400</name>
</gene>
<dbReference type="InParanoid" id="A2DXP5"/>
<sequence>MRSFINKYYHHDYKYPVKMWCLAESDGKPMAVIYDGAILRLINLETKRILKSYEYHQINAFSECIYARVNIYRFDSLYLLAYQQKQIKAFDENLNEIPQANFDCGMAILALHWVPETANLYIAGTNGWLKCYHLTCKAHIADFIAKWTLVFEIRSTEDWIVSLAHDNFTQTLYGIANTTLYAWELGTGIFKFRLPDLHDKFKLCQVAVIPESNLIVTSALDGTVKLWNVQISVCKLYFTVPSFYLGYTSFRVKDRFIITNSADRTIRLFRIGNEYPLSSLDLSDSARQKSYDEVVIVKLDTIPLLNGEEGYMCLTSYKNQLDCVTIGFVPEDYITSNYPIINMAYVADLKKIICICENNLLITAIPDQENPDTVDLDMIPKTKTKRSTASDTLCLCQCSDSLITGHKNGSLKLIDVQTFEGFMIETVDLDDSILCMDSCQGMFNSNHQTCGVNQDRTYQDQDYVVAMSKSGSVHVWCTRCGLNVIDQKLNKKDAVKIQVVPKHKLAFIASENTVSCYKSNGYSFIPVSQLSTSGNQLISTFIVTQDLTLIVGTTTGEIIIANIEYEEQESTYHINIHHILTPGCSSTKEIFMCADNLICACCFSDGQLFMFETKYYMTMASDYFTDAAPLSSVLFTYKEENLKVFMAFGEHVHCYQLTTDIPDPPVVEEVKEEEQVVVAPVHHSSSEDEEIQMPFTNLKDSKNNASDEDFVMNVRKYKNTDEFNLIDSRIASKITYDKLPQQRPKLTLEEATAKNEEEIKRILGNNKDKKKPKVTKKKRPQTSLTSRNTQERPRGLDLTLTNFSYKDVQKPKALSELQKEINNSTKSRTTLNNSELSSRSQKLSTQTLVINDNNKNKWAEITYNDDITTQNIEDPSLMFPTQAGRWMMISTEKRELKSTTPTATLNKAFIAPPLGSKILFDDQTTLNSLPYFDPRGFSMKFESEEEKMKRLEEEKQQKEARRLAMRESQLSKSARPVPRPNIPIKKDEEATEIIENEEENQNEAEEEKEQEKPQEQQKKKKNYYPMKRKTVSRFSKMMNSAPIPINVEPKTSSIPSHVVSKSNSQKKIVFENNKENDETVLIRPEFTIPSKLPTTPRDDKPPKQEGTLIKPVEVTKDNKNEPPIVITTKPSLQNQKAKKDVVLERPDMDANNFNNFNEQEVISSTRKQHEKQQTVQVKRKEKQTNNKLPDNKINRFDKKKLQSTIGHKVQNMDPKKYVIPKAREQNEMVKKAMYSRKPAPKKEEKPKYEKDKNKPEKEEKEEIEETVEEKPEKSTLIKKNPSVTLQKDQPPPITTELKRKPRKWEDNGIDFSFGDGGFKESETPRKTFEMSDYLPNLKPFWDQKHIYPELPIERVSKLAPKDGKVNTNNLDEKYPDVSPVLFVKKNFLEDFERFYAFQTGTDAELDQGATFGAFDVPYRKRRLSA</sequence>
<feature type="compositionally biased region" description="Polar residues" evidence="4">
    <location>
        <begin position="1049"/>
        <end position="1064"/>
    </location>
</feature>
<dbReference type="InterPro" id="IPR051510">
    <property type="entry name" value="SKI8"/>
</dbReference>
<dbReference type="VEuPathDB" id="TrichDB:TVAG_411400"/>
<dbReference type="InterPro" id="IPR019775">
    <property type="entry name" value="WD40_repeat_CS"/>
</dbReference>